<organism evidence="8 9">
    <name type="scientific">Euroglyphus maynei</name>
    <name type="common">Mayne's house dust mite</name>
    <dbReference type="NCBI Taxonomy" id="6958"/>
    <lineage>
        <taxon>Eukaryota</taxon>
        <taxon>Metazoa</taxon>
        <taxon>Ecdysozoa</taxon>
        <taxon>Arthropoda</taxon>
        <taxon>Chelicerata</taxon>
        <taxon>Arachnida</taxon>
        <taxon>Acari</taxon>
        <taxon>Acariformes</taxon>
        <taxon>Sarcoptiformes</taxon>
        <taxon>Astigmata</taxon>
        <taxon>Psoroptidia</taxon>
        <taxon>Analgoidea</taxon>
        <taxon>Pyroglyphidae</taxon>
        <taxon>Pyroglyphinae</taxon>
        <taxon>Euroglyphus</taxon>
    </lineage>
</organism>
<keyword evidence="3" id="KW-0813">Transport</keyword>
<dbReference type="AlphaFoldDB" id="A0A1Y3BVL6"/>
<dbReference type="Proteomes" id="UP000194236">
    <property type="component" value="Unassembled WGS sequence"/>
</dbReference>
<dbReference type="OrthoDB" id="245989at2759"/>
<keyword evidence="4" id="KW-0812">Transmembrane</keyword>
<evidence type="ECO:0000256" key="5">
    <source>
        <dbReference type="ARBA" id="ARBA00022989"/>
    </source>
</evidence>
<evidence type="ECO:0000256" key="3">
    <source>
        <dbReference type="ARBA" id="ARBA00022448"/>
    </source>
</evidence>
<sequence length="194" mass="21991">MIIPGNSRVPLVSFVPQSVHEIIFGRFTVEEILYYAFRFKNLYENRHKAKAHIESTVEELMLDPKILRTPFVQCSGGQQRRVAIAQELMAYESKPPFLFVDEPTTGLDSEAALIVMECLRKLADHNPITIIVSIHAPSSEILSLFDNLYILAKGGVCIFSGPPDDMSFRLECVQQHQIANDRSPIEEYLRIANN</sequence>
<evidence type="ECO:0000256" key="1">
    <source>
        <dbReference type="ARBA" id="ARBA00004141"/>
    </source>
</evidence>
<protein>
    <recommendedName>
        <fullName evidence="7">ABC transporter domain-containing protein</fullName>
    </recommendedName>
</protein>
<dbReference type="EMBL" id="MUJZ01001844">
    <property type="protein sequence ID" value="OTF83853.1"/>
    <property type="molecule type" value="Genomic_DNA"/>
</dbReference>
<dbReference type="GO" id="GO:0016020">
    <property type="term" value="C:membrane"/>
    <property type="evidence" value="ECO:0007669"/>
    <property type="project" value="UniProtKB-SubCell"/>
</dbReference>
<dbReference type="GO" id="GO:0016887">
    <property type="term" value="F:ATP hydrolysis activity"/>
    <property type="evidence" value="ECO:0007669"/>
    <property type="project" value="InterPro"/>
</dbReference>
<keyword evidence="9" id="KW-1185">Reference proteome</keyword>
<dbReference type="PANTHER" id="PTHR48041">
    <property type="entry name" value="ABC TRANSPORTER G FAMILY MEMBER 28"/>
    <property type="match status" value="1"/>
</dbReference>
<proteinExistence type="inferred from homology"/>
<reference evidence="8 9" key="1">
    <citation type="submission" date="2017-03" db="EMBL/GenBank/DDBJ databases">
        <title>Genome Survey of Euroglyphus maynei.</title>
        <authorList>
            <person name="Arlian L.G."/>
            <person name="Morgan M.S."/>
            <person name="Rider S.D."/>
        </authorList>
    </citation>
    <scope>NUCLEOTIDE SEQUENCE [LARGE SCALE GENOMIC DNA]</scope>
    <source>
        <strain evidence="8">Arlian Lab</strain>
        <tissue evidence="8">Whole body</tissue>
    </source>
</reference>
<dbReference type="PANTHER" id="PTHR48041:SF139">
    <property type="entry name" value="PROTEIN SCARLET"/>
    <property type="match status" value="1"/>
</dbReference>
<evidence type="ECO:0000256" key="2">
    <source>
        <dbReference type="ARBA" id="ARBA00005814"/>
    </source>
</evidence>
<evidence type="ECO:0000256" key="6">
    <source>
        <dbReference type="ARBA" id="ARBA00023136"/>
    </source>
</evidence>
<dbReference type="GO" id="GO:0042626">
    <property type="term" value="F:ATPase-coupled transmembrane transporter activity"/>
    <property type="evidence" value="ECO:0007669"/>
    <property type="project" value="TreeGrafter"/>
</dbReference>
<keyword evidence="6" id="KW-0472">Membrane</keyword>
<gene>
    <name evidence="8" type="ORF">BLA29_008023</name>
</gene>
<dbReference type="SUPFAM" id="SSF52540">
    <property type="entry name" value="P-loop containing nucleoside triphosphate hydrolases"/>
    <property type="match status" value="1"/>
</dbReference>
<dbReference type="InterPro" id="IPR027417">
    <property type="entry name" value="P-loop_NTPase"/>
</dbReference>
<feature type="domain" description="ABC transporter" evidence="7">
    <location>
        <begin position="13"/>
        <end position="105"/>
    </location>
</feature>
<dbReference type="Pfam" id="PF00005">
    <property type="entry name" value="ABC_tran"/>
    <property type="match status" value="1"/>
</dbReference>
<evidence type="ECO:0000256" key="4">
    <source>
        <dbReference type="ARBA" id="ARBA00022692"/>
    </source>
</evidence>
<comment type="similarity">
    <text evidence="2">Belongs to the ABC transporter superfamily. ABCG family. Eye pigment precursor importer (TC 3.A.1.204) subfamily.</text>
</comment>
<dbReference type="GO" id="GO:0005524">
    <property type="term" value="F:ATP binding"/>
    <property type="evidence" value="ECO:0007669"/>
    <property type="project" value="InterPro"/>
</dbReference>
<name>A0A1Y3BVL6_EURMA</name>
<dbReference type="InterPro" id="IPR050352">
    <property type="entry name" value="ABCG_transporters"/>
</dbReference>
<accession>A0A1Y3BVL6</accession>
<evidence type="ECO:0000313" key="9">
    <source>
        <dbReference type="Proteomes" id="UP000194236"/>
    </source>
</evidence>
<keyword evidence="5" id="KW-1133">Transmembrane helix</keyword>
<evidence type="ECO:0000313" key="8">
    <source>
        <dbReference type="EMBL" id="OTF83853.1"/>
    </source>
</evidence>
<comment type="subcellular location">
    <subcellularLocation>
        <location evidence="1">Membrane</location>
        <topology evidence="1">Multi-pass membrane protein</topology>
    </subcellularLocation>
</comment>
<dbReference type="InterPro" id="IPR003439">
    <property type="entry name" value="ABC_transporter-like_ATP-bd"/>
</dbReference>
<feature type="non-terminal residue" evidence="8">
    <location>
        <position position="194"/>
    </location>
</feature>
<evidence type="ECO:0000259" key="7">
    <source>
        <dbReference type="Pfam" id="PF00005"/>
    </source>
</evidence>
<dbReference type="Gene3D" id="3.40.50.300">
    <property type="entry name" value="P-loop containing nucleotide triphosphate hydrolases"/>
    <property type="match status" value="1"/>
</dbReference>
<comment type="caution">
    <text evidence="8">The sequence shown here is derived from an EMBL/GenBank/DDBJ whole genome shotgun (WGS) entry which is preliminary data.</text>
</comment>